<dbReference type="InterPro" id="IPR006703">
    <property type="entry name" value="G_AIG1"/>
</dbReference>
<reference evidence="4" key="1">
    <citation type="submission" date="2021-02" db="EMBL/GenBank/DDBJ databases">
        <authorList>
            <person name="Nowell W R."/>
        </authorList>
    </citation>
    <scope>NUCLEOTIDE SEQUENCE</scope>
</reference>
<evidence type="ECO:0000259" key="3">
    <source>
        <dbReference type="Pfam" id="PF04548"/>
    </source>
</evidence>
<dbReference type="Proteomes" id="UP000663865">
    <property type="component" value="Unassembled WGS sequence"/>
</dbReference>
<dbReference type="InterPro" id="IPR027417">
    <property type="entry name" value="P-loop_NTPase"/>
</dbReference>
<dbReference type="EMBL" id="CAJOBS010003089">
    <property type="protein sequence ID" value="CAF4845252.1"/>
    <property type="molecule type" value="Genomic_DNA"/>
</dbReference>
<dbReference type="Proteomes" id="UP000663838">
    <property type="component" value="Unassembled WGS sequence"/>
</dbReference>
<dbReference type="GO" id="GO:0005525">
    <property type="term" value="F:GTP binding"/>
    <property type="evidence" value="ECO:0007669"/>
    <property type="project" value="InterPro"/>
</dbReference>
<evidence type="ECO:0000313" key="6">
    <source>
        <dbReference type="Proteomes" id="UP000663865"/>
    </source>
</evidence>
<gene>
    <name evidence="4" type="ORF">KIK155_LOCUS26226</name>
    <name evidence="5" type="ORF">TOA249_LOCUS26424</name>
</gene>
<feature type="domain" description="AIG1-type G" evidence="3">
    <location>
        <begin position="40"/>
        <end position="197"/>
    </location>
</feature>
<name>A0A818U947_9BILA</name>
<organism evidence="4 6">
    <name type="scientific">Rotaria socialis</name>
    <dbReference type="NCBI Taxonomy" id="392032"/>
    <lineage>
        <taxon>Eukaryota</taxon>
        <taxon>Metazoa</taxon>
        <taxon>Spiralia</taxon>
        <taxon>Gnathifera</taxon>
        <taxon>Rotifera</taxon>
        <taxon>Eurotatoria</taxon>
        <taxon>Bdelloidea</taxon>
        <taxon>Philodinida</taxon>
        <taxon>Philodinidae</taxon>
        <taxon>Rotaria</taxon>
    </lineage>
</organism>
<sequence length="285" mass="32778">MTENATIFSRQQSLSDKIQRIFDSKEQKNQCFIDKEPITRNILLLGRRKSGKTTLVKMIENPTRVCEELTLVSSQVSIDIRSLSNSKLGLLMKIVDTVGFIDSDDVGERFQTIRQHCINYDVTEIHLICLCVSITEGIRKQDIQCINSIKKHFPESIEHNLCMIMTRCESKMEGTRKGLYEGLKNDTLFKSVINLFEQGIYFSGALNYDDWNQGNDCLEGQFENIYNYREKLLDLIKGDIRPLDFSLRRTCSTDSPCPPFRPLEAGVNGNSYTEHQVDDRYVTYA</sequence>
<dbReference type="EMBL" id="CAJNYV010004795">
    <property type="protein sequence ID" value="CAF3694624.1"/>
    <property type="molecule type" value="Genomic_DNA"/>
</dbReference>
<keyword evidence="2" id="KW-0547">Nucleotide-binding</keyword>
<evidence type="ECO:0000313" key="4">
    <source>
        <dbReference type="EMBL" id="CAF3694624.1"/>
    </source>
</evidence>
<accession>A0A818U947</accession>
<dbReference type="AlphaFoldDB" id="A0A818U947"/>
<dbReference type="SUPFAM" id="SSF52540">
    <property type="entry name" value="P-loop containing nucleoside triphosphate hydrolases"/>
    <property type="match status" value="1"/>
</dbReference>
<proteinExistence type="inferred from homology"/>
<comment type="similarity">
    <text evidence="1">Belongs to the TRAFAC class TrmE-Era-EngA-EngB-Septin-like GTPase superfamily. AIG1/Toc34/Toc159-like paraseptin GTPase family. IAN subfamily.</text>
</comment>
<comment type="caution">
    <text evidence="4">The sequence shown here is derived from an EMBL/GenBank/DDBJ whole genome shotgun (WGS) entry which is preliminary data.</text>
</comment>
<evidence type="ECO:0000313" key="5">
    <source>
        <dbReference type="EMBL" id="CAF4845252.1"/>
    </source>
</evidence>
<protein>
    <recommendedName>
        <fullName evidence="3">AIG1-type G domain-containing protein</fullName>
    </recommendedName>
</protein>
<dbReference type="Gene3D" id="3.40.50.300">
    <property type="entry name" value="P-loop containing nucleotide triphosphate hydrolases"/>
    <property type="match status" value="1"/>
</dbReference>
<dbReference type="Pfam" id="PF04548">
    <property type="entry name" value="AIG1"/>
    <property type="match status" value="1"/>
</dbReference>
<evidence type="ECO:0000256" key="2">
    <source>
        <dbReference type="ARBA" id="ARBA00022741"/>
    </source>
</evidence>
<dbReference type="CDD" id="cd00882">
    <property type="entry name" value="Ras_like_GTPase"/>
    <property type="match status" value="1"/>
</dbReference>
<evidence type="ECO:0000256" key="1">
    <source>
        <dbReference type="ARBA" id="ARBA00008535"/>
    </source>
</evidence>